<dbReference type="Gene3D" id="1.20.144.10">
    <property type="entry name" value="Phosphatidic acid phosphatase type 2/haloperoxidase"/>
    <property type="match status" value="1"/>
</dbReference>
<dbReference type="OrthoDB" id="9801622at2"/>
<dbReference type="EMBL" id="CP001649">
    <property type="protein sequence ID" value="ACS81339.1"/>
    <property type="molecule type" value="Genomic_DNA"/>
</dbReference>
<dbReference type="InterPro" id="IPR000326">
    <property type="entry name" value="PAP2/HPO"/>
</dbReference>
<gene>
    <name evidence="3" type="ordered locus">Desal_3288</name>
</gene>
<dbReference type="SMART" id="SM00014">
    <property type="entry name" value="acidPPc"/>
    <property type="match status" value="1"/>
</dbReference>
<dbReference type="Proteomes" id="UP000002601">
    <property type="component" value="Chromosome"/>
</dbReference>
<proteinExistence type="predicted"/>
<sequence>MIDSSKRLSFCTAVGALVTLLLVVLFYQSFDLPIAQAAHSLKGTFAITIGKMFSNLASKHVIQTISFLALIAGTVDATLNGLQNRSRAMLLVAFSTMTAMLIGDELKWFFGRFRPPVFFEDGSFGFTWFSGKYMQNSFPSGHTLRIFSLTTAIALLLPRKKYIPIILAVLIGISRVVVGKHYPSDVIFGCFIGTSCAFWAHYFLFLRSKE</sequence>
<name>C6BRV6_MARSD</name>
<keyword evidence="1" id="KW-0472">Membrane</keyword>
<evidence type="ECO:0000256" key="1">
    <source>
        <dbReference type="SAM" id="Phobius"/>
    </source>
</evidence>
<keyword evidence="4" id="KW-1185">Reference proteome</keyword>
<accession>C6BRV6</accession>
<dbReference type="eggNOG" id="COG0671">
    <property type="taxonomic scope" value="Bacteria"/>
</dbReference>
<feature type="transmembrane region" description="Helical" evidence="1">
    <location>
        <begin position="61"/>
        <end position="82"/>
    </location>
</feature>
<keyword evidence="1" id="KW-1133">Transmembrane helix</keyword>
<organism evidence="3 4">
    <name type="scientific">Maridesulfovibrio salexigens (strain ATCC 14822 / DSM 2638 / NCIMB 8403 / VKM B-1763)</name>
    <name type="common">Desulfovibrio salexigens</name>
    <dbReference type="NCBI Taxonomy" id="526222"/>
    <lineage>
        <taxon>Bacteria</taxon>
        <taxon>Pseudomonadati</taxon>
        <taxon>Thermodesulfobacteriota</taxon>
        <taxon>Desulfovibrionia</taxon>
        <taxon>Desulfovibrionales</taxon>
        <taxon>Desulfovibrionaceae</taxon>
        <taxon>Maridesulfovibrio</taxon>
    </lineage>
</organism>
<dbReference type="RefSeq" id="WP_015853155.1">
    <property type="nucleotide sequence ID" value="NC_012881.1"/>
</dbReference>
<evidence type="ECO:0000259" key="2">
    <source>
        <dbReference type="SMART" id="SM00014"/>
    </source>
</evidence>
<dbReference type="STRING" id="526222.Desal_3288"/>
<dbReference type="PANTHER" id="PTHR14969:SF13">
    <property type="entry name" value="AT30094P"/>
    <property type="match status" value="1"/>
</dbReference>
<dbReference type="PANTHER" id="PTHR14969">
    <property type="entry name" value="SPHINGOSINE-1-PHOSPHATE PHOSPHOHYDROLASE"/>
    <property type="match status" value="1"/>
</dbReference>
<dbReference type="AlphaFoldDB" id="C6BRV6"/>
<feature type="domain" description="Phosphatidic acid phosphatase type 2/haloperoxidase" evidence="2">
    <location>
        <begin position="89"/>
        <end position="201"/>
    </location>
</feature>
<feature type="transmembrane region" description="Helical" evidence="1">
    <location>
        <begin position="186"/>
        <end position="206"/>
    </location>
</feature>
<dbReference type="Pfam" id="PF01569">
    <property type="entry name" value="PAP2"/>
    <property type="match status" value="1"/>
</dbReference>
<reference evidence="3 4" key="1">
    <citation type="submission" date="2009-06" db="EMBL/GenBank/DDBJ databases">
        <title>Complete sequence of Desulfovibrio salexigens DSM 2638.</title>
        <authorList>
            <consortium name="US DOE Joint Genome Institute"/>
            <person name="Lucas S."/>
            <person name="Copeland A."/>
            <person name="Lapidus A."/>
            <person name="Glavina del Rio T."/>
            <person name="Tice H."/>
            <person name="Bruce D."/>
            <person name="Goodwin L."/>
            <person name="Pitluck S."/>
            <person name="Munk A.C."/>
            <person name="Brettin T."/>
            <person name="Detter J.C."/>
            <person name="Han C."/>
            <person name="Tapia R."/>
            <person name="Larimer F."/>
            <person name="Land M."/>
            <person name="Hauser L."/>
            <person name="Kyrpides N."/>
            <person name="Anderson I."/>
            <person name="Wall J.D."/>
            <person name="Arkin A.P."/>
            <person name="Dehal P."/>
            <person name="Chivian D."/>
            <person name="Giles B."/>
            <person name="Hazen T.C."/>
        </authorList>
    </citation>
    <scope>NUCLEOTIDE SEQUENCE [LARGE SCALE GENOMIC DNA]</scope>
    <source>
        <strain evidence="4">ATCC 14822 / DSM 2638 / NCIMB 8403 / VKM B-1763</strain>
    </source>
</reference>
<dbReference type="KEGG" id="dsa:Desal_3288"/>
<evidence type="ECO:0000313" key="3">
    <source>
        <dbReference type="EMBL" id="ACS81339.1"/>
    </source>
</evidence>
<dbReference type="InterPro" id="IPR036938">
    <property type="entry name" value="PAP2/HPO_sf"/>
</dbReference>
<protein>
    <submittedName>
        <fullName evidence="3">Phosphoesterase PA-phosphatase related</fullName>
    </submittedName>
</protein>
<keyword evidence="1" id="KW-0812">Transmembrane</keyword>
<feature type="transmembrane region" description="Helical" evidence="1">
    <location>
        <begin position="89"/>
        <end position="110"/>
    </location>
</feature>
<dbReference type="SUPFAM" id="SSF48317">
    <property type="entry name" value="Acid phosphatase/Vanadium-dependent haloperoxidase"/>
    <property type="match status" value="1"/>
</dbReference>
<feature type="transmembrane region" description="Helical" evidence="1">
    <location>
        <begin position="162"/>
        <end position="180"/>
    </location>
</feature>
<evidence type="ECO:0000313" key="4">
    <source>
        <dbReference type="Proteomes" id="UP000002601"/>
    </source>
</evidence>
<dbReference type="HOGENOM" id="CLU_072573_6_2_7"/>